<dbReference type="CDD" id="cd00118">
    <property type="entry name" value="LysM"/>
    <property type="match status" value="1"/>
</dbReference>
<feature type="chain" id="PRO_5009274338" evidence="3">
    <location>
        <begin position="20"/>
        <end position="268"/>
    </location>
</feature>
<dbReference type="Gene3D" id="3.10.350.10">
    <property type="entry name" value="LysM domain"/>
    <property type="match status" value="1"/>
</dbReference>
<feature type="region of interest" description="Disordered" evidence="2">
    <location>
        <begin position="89"/>
        <end position="146"/>
    </location>
</feature>
<dbReference type="Pfam" id="PF01476">
    <property type="entry name" value="LysM"/>
    <property type="match status" value="1"/>
</dbReference>
<evidence type="ECO:0000313" key="6">
    <source>
        <dbReference type="Proteomes" id="UP000243924"/>
    </source>
</evidence>
<dbReference type="PANTHER" id="PTHR21666">
    <property type="entry name" value="PEPTIDASE-RELATED"/>
    <property type="match status" value="1"/>
</dbReference>
<dbReference type="SMART" id="SM00257">
    <property type="entry name" value="LysM"/>
    <property type="match status" value="1"/>
</dbReference>
<dbReference type="GO" id="GO:0009279">
    <property type="term" value="C:cell outer membrane"/>
    <property type="evidence" value="ECO:0007669"/>
    <property type="project" value="TreeGrafter"/>
</dbReference>
<keyword evidence="5" id="KW-0449">Lipoprotein</keyword>
<dbReference type="Gene3D" id="2.70.70.10">
    <property type="entry name" value="Glucose Permease (Domain IIA)"/>
    <property type="match status" value="1"/>
</dbReference>
<protein>
    <submittedName>
        <fullName evidence="5">Lipoprotein NlpD</fullName>
    </submittedName>
</protein>
<evidence type="ECO:0000313" key="5">
    <source>
        <dbReference type="EMBL" id="SDU11939.1"/>
    </source>
</evidence>
<dbReference type="STRING" id="1434072.SAMN05216210_1870"/>
<dbReference type="AlphaFoldDB" id="A0A1H2FXC0"/>
<dbReference type="InterPro" id="IPR036779">
    <property type="entry name" value="LysM_dom_sf"/>
</dbReference>
<evidence type="ECO:0000256" key="1">
    <source>
        <dbReference type="ARBA" id="ARBA00038420"/>
    </source>
</evidence>
<keyword evidence="3" id="KW-0732">Signal</keyword>
<accession>A0A1H2FXC0</accession>
<dbReference type="InterPro" id="IPR016047">
    <property type="entry name" value="M23ase_b-sheet_dom"/>
</dbReference>
<feature type="domain" description="LysM" evidence="4">
    <location>
        <begin position="41"/>
        <end position="85"/>
    </location>
</feature>
<feature type="compositionally biased region" description="Polar residues" evidence="2">
    <location>
        <begin position="33"/>
        <end position="45"/>
    </location>
</feature>
<dbReference type="InterPro" id="IPR018392">
    <property type="entry name" value="LysM"/>
</dbReference>
<organism evidence="5 6">
    <name type="scientific">Halopseudomonas salegens</name>
    <dbReference type="NCBI Taxonomy" id="1434072"/>
    <lineage>
        <taxon>Bacteria</taxon>
        <taxon>Pseudomonadati</taxon>
        <taxon>Pseudomonadota</taxon>
        <taxon>Gammaproteobacteria</taxon>
        <taxon>Pseudomonadales</taxon>
        <taxon>Pseudomonadaceae</taxon>
        <taxon>Halopseudomonas</taxon>
    </lineage>
</organism>
<dbReference type="InterPro" id="IPR011055">
    <property type="entry name" value="Dup_hybrid_motif"/>
</dbReference>
<name>A0A1H2FXC0_9GAMM</name>
<reference evidence="6" key="1">
    <citation type="submission" date="2016-10" db="EMBL/GenBank/DDBJ databases">
        <authorList>
            <person name="Varghese N."/>
            <person name="Submissions S."/>
        </authorList>
    </citation>
    <scope>NUCLEOTIDE SEQUENCE [LARGE SCALE GENOMIC DNA]</scope>
    <source>
        <strain evidence="6">CECT 8338</strain>
    </source>
</reference>
<dbReference type="PROSITE" id="PS51257">
    <property type="entry name" value="PROKAR_LIPOPROTEIN"/>
    <property type="match status" value="1"/>
</dbReference>
<sequence length="268" mass="28547">MRLLVFASLIVLLAGCASPSGNIHIDDRGRGGQSRQPVTSGSHTVQQGDTLYSIAFRYGWDWRQLAANNNIPAPYTIYPGQRLSLRPVAAAARPASQATRRQPAATSSAPSSRPPVRSSTPDPSPSAEPSRPRAAPPAASPPATVVDGWSWPAEGPLIARFQSNDSLNKGIDIAGQLGQPVKAASAGSVVYAGRGLIGYGEMVIIKHSDAYLSAYAHNNRLLVAEGDQVKAGQKIAEMGSTGTDRVKLHFEIRQRGQPVDPLRYLPKR</sequence>
<keyword evidence="6" id="KW-1185">Reference proteome</keyword>
<dbReference type="Proteomes" id="UP000243924">
    <property type="component" value="Chromosome I"/>
</dbReference>
<dbReference type="PROSITE" id="PS51782">
    <property type="entry name" value="LYSM"/>
    <property type="match status" value="1"/>
</dbReference>
<dbReference type="GO" id="GO:0004222">
    <property type="term" value="F:metalloendopeptidase activity"/>
    <property type="evidence" value="ECO:0007669"/>
    <property type="project" value="TreeGrafter"/>
</dbReference>
<evidence type="ECO:0000256" key="3">
    <source>
        <dbReference type="SAM" id="SignalP"/>
    </source>
</evidence>
<dbReference type="GO" id="GO:0032153">
    <property type="term" value="C:cell division site"/>
    <property type="evidence" value="ECO:0007669"/>
    <property type="project" value="TreeGrafter"/>
</dbReference>
<feature type="region of interest" description="Disordered" evidence="2">
    <location>
        <begin position="22"/>
        <end position="45"/>
    </location>
</feature>
<dbReference type="PANTHER" id="PTHR21666:SF263">
    <property type="entry name" value="MUREIN HYDROLASE ACTIVATOR NLPD"/>
    <property type="match status" value="1"/>
</dbReference>
<dbReference type="InterPro" id="IPR050570">
    <property type="entry name" value="Cell_wall_metabolism_enzyme"/>
</dbReference>
<dbReference type="EMBL" id="LT629787">
    <property type="protein sequence ID" value="SDU11939.1"/>
    <property type="molecule type" value="Genomic_DNA"/>
</dbReference>
<proteinExistence type="inferred from homology"/>
<comment type="similarity">
    <text evidence="1">Belongs to the E.coli NlpD/Haemophilus LppB family.</text>
</comment>
<feature type="compositionally biased region" description="Low complexity" evidence="2">
    <location>
        <begin position="89"/>
        <end position="133"/>
    </location>
</feature>
<evidence type="ECO:0000259" key="4">
    <source>
        <dbReference type="PROSITE" id="PS51782"/>
    </source>
</evidence>
<feature type="signal peptide" evidence="3">
    <location>
        <begin position="1"/>
        <end position="19"/>
    </location>
</feature>
<dbReference type="SUPFAM" id="SSF51261">
    <property type="entry name" value="Duplicated hybrid motif"/>
    <property type="match status" value="1"/>
</dbReference>
<evidence type="ECO:0000256" key="2">
    <source>
        <dbReference type="SAM" id="MobiDB-lite"/>
    </source>
</evidence>
<dbReference type="Pfam" id="PF01551">
    <property type="entry name" value="Peptidase_M23"/>
    <property type="match status" value="1"/>
</dbReference>
<dbReference type="CDD" id="cd12797">
    <property type="entry name" value="M23_peptidase"/>
    <property type="match status" value="1"/>
</dbReference>
<gene>
    <name evidence="5" type="ORF">SAMN05216210_1870</name>
</gene>